<name>A0A6A3M6S3_9STRA</name>
<sequence>MGAARVCASACCLIQGVSETTLIRPPCLVIKDSEPACCSLSPPRGPVAVDASQACALVRCAVQDMSAILVSKLDEVPRTAYLITIAVPTR</sequence>
<evidence type="ECO:0000313" key="2">
    <source>
        <dbReference type="Proteomes" id="UP000429607"/>
    </source>
</evidence>
<gene>
    <name evidence="1" type="ORF">PR001_g12024</name>
</gene>
<dbReference type="AlphaFoldDB" id="A0A6A3M6S3"/>
<protein>
    <submittedName>
        <fullName evidence="1">Uncharacterized protein</fullName>
    </submittedName>
</protein>
<comment type="caution">
    <text evidence="1">The sequence shown here is derived from an EMBL/GenBank/DDBJ whole genome shotgun (WGS) entry which is preliminary data.</text>
</comment>
<proteinExistence type="predicted"/>
<reference evidence="1 2" key="1">
    <citation type="submission" date="2018-09" db="EMBL/GenBank/DDBJ databases">
        <title>Genomic investigation of the strawberry pathogen Phytophthora fragariae indicates pathogenicity is determined by transcriptional variation in three key races.</title>
        <authorList>
            <person name="Adams T.M."/>
            <person name="Armitage A.D."/>
            <person name="Sobczyk M.K."/>
            <person name="Bates H.J."/>
            <person name="Dunwell J.M."/>
            <person name="Nellist C.F."/>
            <person name="Harrison R.J."/>
        </authorList>
    </citation>
    <scope>NUCLEOTIDE SEQUENCE [LARGE SCALE GENOMIC DNA]</scope>
    <source>
        <strain evidence="1 2">SCRP249</strain>
    </source>
</reference>
<dbReference type="Proteomes" id="UP000429607">
    <property type="component" value="Unassembled WGS sequence"/>
</dbReference>
<dbReference type="EMBL" id="QXFV01000764">
    <property type="protein sequence ID" value="KAE9027212.1"/>
    <property type="molecule type" value="Genomic_DNA"/>
</dbReference>
<organism evidence="1 2">
    <name type="scientific">Phytophthora rubi</name>
    <dbReference type="NCBI Taxonomy" id="129364"/>
    <lineage>
        <taxon>Eukaryota</taxon>
        <taxon>Sar</taxon>
        <taxon>Stramenopiles</taxon>
        <taxon>Oomycota</taxon>
        <taxon>Peronosporomycetes</taxon>
        <taxon>Peronosporales</taxon>
        <taxon>Peronosporaceae</taxon>
        <taxon>Phytophthora</taxon>
    </lineage>
</organism>
<evidence type="ECO:0000313" key="1">
    <source>
        <dbReference type="EMBL" id="KAE9027212.1"/>
    </source>
</evidence>
<accession>A0A6A3M6S3</accession>